<keyword evidence="6 10" id="KW-0479">Metal-binding</keyword>
<dbReference type="EC" id="3.1.26.4" evidence="4 10"/>
<evidence type="ECO:0000256" key="9">
    <source>
        <dbReference type="ARBA" id="ARBA00022842"/>
    </source>
</evidence>
<feature type="binding site" evidence="10">
    <location>
        <position position="47"/>
    </location>
    <ligand>
        <name>Mg(2+)</name>
        <dbReference type="ChEBI" id="CHEBI:18420"/>
        <label>1</label>
    </ligand>
</feature>
<comment type="subunit">
    <text evidence="3 10">Monomer.</text>
</comment>
<dbReference type="EMBL" id="RGGN01000054">
    <property type="protein sequence ID" value="NCU62873.1"/>
    <property type="molecule type" value="Genomic_DNA"/>
</dbReference>
<dbReference type="InterPro" id="IPR036397">
    <property type="entry name" value="RNaseH_sf"/>
</dbReference>
<evidence type="ECO:0000256" key="4">
    <source>
        <dbReference type="ARBA" id="ARBA00012180"/>
    </source>
</evidence>
<proteinExistence type="inferred from homology"/>
<dbReference type="InterPro" id="IPR050092">
    <property type="entry name" value="RNase_H"/>
</dbReference>
<dbReference type="GO" id="GO:0043137">
    <property type="term" value="P:DNA replication, removal of RNA primer"/>
    <property type="evidence" value="ECO:0007669"/>
    <property type="project" value="TreeGrafter"/>
</dbReference>
<dbReference type="CDD" id="cd09278">
    <property type="entry name" value="RNase_HI_prokaryote_like"/>
    <property type="match status" value="1"/>
</dbReference>
<organism evidence="12 13">
    <name type="scientific">Candidatus Fonsibacter lacus</name>
    <dbReference type="NCBI Taxonomy" id="2576439"/>
    <lineage>
        <taxon>Bacteria</taxon>
        <taxon>Pseudomonadati</taxon>
        <taxon>Pseudomonadota</taxon>
        <taxon>Alphaproteobacteria</taxon>
        <taxon>Candidatus Pelagibacterales</taxon>
        <taxon>Candidatus Pelagibacterales incertae sedis</taxon>
        <taxon>Candidatus Fonsibacter</taxon>
    </lineage>
</organism>
<dbReference type="NCBIfam" id="NF001236">
    <property type="entry name" value="PRK00203.1"/>
    <property type="match status" value="1"/>
</dbReference>
<dbReference type="PANTHER" id="PTHR10642:SF26">
    <property type="entry name" value="RIBONUCLEASE H1"/>
    <property type="match status" value="1"/>
</dbReference>
<comment type="subcellular location">
    <subcellularLocation>
        <location evidence="10">Cytoplasm</location>
    </subcellularLocation>
</comment>
<reference evidence="12 13" key="1">
    <citation type="submission" date="2018-10" db="EMBL/GenBank/DDBJ databases">
        <title>Iterative Subtractive Binning of Freshwater Chronoseries Metagenomes Recovers Nearly Complete Genomes from over Four Hundred Novel Species.</title>
        <authorList>
            <person name="Rodriguez-R L.M."/>
            <person name="Tsementzi D."/>
            <person name="Luo C."/>
            <person name="Konstantinidis K.T."/>
        </authorList>
    </citation>
    <scope>NUCLEOTIDE SEQUENCE [LARGE SCALE GENOMIC DNA]</scope>
    <source>
        <strain evidence="12">WB7_2B_003</strain>
    </source>
</reference>
<dbReference type="GO" id="GO:0003676">
    <property type="term" value="F:nucleic acid binding"/>
    <property type="evidence" value="ECO:0007669"/>
    <property type="project" value="InterPro"/>
</dbReference>
<comment type="catalytic activity">
    <reaction evidence="1 10">
        <text>Endonucleolytic cleavage to 5'-phosphomonoester.</text>
        <dbReference type="EC" id="3.1.26.4"/>
    </reaction>
</comment>
<dbReference type="InterPro" id="IPR002156">
    <property type="entry name" value="RNaseH_domain"/>
</dbReference>
<feature type="domain" description="RNase H type-1" evidence="11">
    <location>
        <begin position="1"/>
        <end position="141"/>
    </location>
</feature>
<keyword evidence="5 10" id="KW-0540">Nuclease</keyword>
<evidence type="ECO:0000259" key="11">
    <source>
        <dbReference type="PROSITE" id="PS50879"/>
    </source>
</evidence>
<feature type="binding site" evidence="10">
    <location>
        <position position="9"/>
    </location>
    <ligand>
        <name>Mg(2+)</name>
        <dbReference type="ChEBI" id="CHEBI:18420"/>
        <label>1</label>
    </ligand>
</feature>
<name>A0A845S548_9PROT</name>
<keyword evidence="9 10" id="KW-0460">Magnesium</keyword>
<dbReference type="InterPro" id="IPR012337">
    <property type="entry name" value="RNaseH-like_sf"/>
</dbReference>
<evidence type="ECO:0000256" key="8">
    <source>
        <dbReference type="ARBA" id="ARBA00022801"/>
    </source>
</evidence>
<comment type="function">
    <text evidence="10">Endonuclease that specifically degrades the RNA of RNA-DNA hybrids.</text>
</comment>
<feature type="binding site" evidence="10">
    <location>
        <position position="9"/>
    </location>
    <ligand>
        <name>Mg(2+)</name>
        <dbReference type="ChEBI" id="CHEBI:18420"/>
        <label>2</label>
    </ligand>
</feature>
<evidence type="ECO:0000256" key="1">
    <source>
        <dbReference type="ARBA" id="ARBA00000077"/>
    </source>
</evidence>
<keyword evidence="7 10" id="KW-0255">Endonuclease</keyword>
<dbReference type="Pfam" id="PF00075">
    <property type="entry name" value="RNase_H"/>
    <property type="match status" value="1"/>
</dbReference>
<dbReference type="AlphaFoldDB" id="A0A845S548"/>
<evidence type="ECO:0000313" key="12">
    <source>
        <dbReference type="EMBL" id="NCU62873.1"/>
    </source>
</evidence>
<feature type="binding site" evidence="10">
    <location>
        <position position="133"/>
    </location>
    <ligand>
        <name>Mg(2+)</name>
        <dbReference type="ChEBI" id="CHEBI:18420"/>
        <label>2</label>
    </ligand>
</feature>
<evidence type="ECO:0000256" key="10">
    <source>
        <dbReference type="HAMAP-Rule" id="MF_00042"/>
    </source>
</evidence>
<keyword evidence="10" id="KW-0963">Cytoplasm</keyword>
<dbReference type="PANTHER" id="PTHR10642">
    <property type="entry name" value="RIBONUCLEASE H1"/>
    <property type="match status" value="1"/>
</dbReference>
<evidence type="ECO:0000256" key="7">
    <source>
        <dbReference type="ARBA" id="ARBA00022759"/>
    </source>
</evidence>
<dbReference type="Gene3D" id="3.30.420.10">
    <property type="entry name" value="Ribonuclease H-like superfamily/Ribonuclease H"/>
    <property type="match status" value="1"/>
</dbReference>
<dbReference type="PROSITE" id="PS50879">
    <property type="entry name" value="RNASE_H_1"/>
    <property type="match status" value="1"/>
</dbReference>
<sequence length="144" mass="16597">MNEIVIYTDGSCLGNPGKGGWAAIIIKDNKEEIIFGSEKQSTNNRMELTAAINALLKIKQDKKIKIYTDSKYVKEGIEKWINNWKLNNWKNANKKDVKNKDLWTKLDNLISKKEITWNWVKAHSINEYNNKVDILARDAANSND</sequence>
<comment type="cofactor">
    <cofactor evidence="10">
        <name>Mg(2+)</name>
        <dbReference type="ChEBI" id="CHEBI:18420"/>
    </cofactor>
    <text evidence="10">Binds 1 Mg(2+) ion per subunit. May bind a second metal ion at a regulatory site, or after substrate binding.</text>
</comment>
<dbReference type="InterPro" id="IPR022892">
    <property type="entry name" value="RNaseHI"/>
</dbReference>
<evidence type="ECO:0000313" key="13">
    <source>
        <dbReference type="Proteomes" id="UP000572953"/>
    </source>
</evidence>
<comment type="similarity">
    <text evidence="2 10">Belongs to the RNase H family.</text>
</comment>
<feature type="binding site" evidence="10">
    <location>
        <position position="69"/>
    </location>
    <ligand>
        <name>Mg(2+)</name>
        <dbReference type="ChEBI" id="CHEBI:18420"/>
        <label>1</label>
    </ligand>
</feature>
<dbReference type="HAMAP" id="MF_00042">
    <property type="entry name" value="RNase_H"/>
    <property type="match status" value="1"/>
</dbReference>
<accession>A0A845S548</accession>
<keyword evidence="8 10" id="KW-0378">Hydrolase</keyword>
<gene>
    <name evidence="10" type="primary">rnhA</name>
    <name evidence="12" type="ORF">EBV78_02110</name>
</gene>
<dbReference type="GO" id="GO:0004523">
    <property type="term" value="F:RNA-DNA hybrid ribonuclease activity"/>
    <property type="evidence" value="ECO:0007669"/>
    <property type="project" value="UniProtKB-UniRule"/>
</dbReference>
<evidence type="ECO:0000256" key="6">
    <source>
        <dbReference type="ARBA" id="ARBA00022723"/>
    </source>
</evidence>
<comment type="caution">
    <text evidence="12">The sequence shown here is derived from an EMBL/GenBank/DDBJ whole genome shotgun (WGS) entry which is preliminary data.</text>
</comment>
<evidence type="ECO:0000256" key="2">
    <source>
        <dbReference type="ARBA" id="ARBA00005300"/>
    </source>
</evidence>
<evidence type="ECO:0000256" key="3">
    <source>
        <dbReference type="ARBA" id="ARBA00011245"/>
    </source>
</evidence>
<dbReference type="GO" id="GO:0005737">
    <property type="term" value="C:cytoplasm"/>
    <property type="evidence" value="ECO:0007669"/>
    <property type="project" value="UniProtKB-SubCell"/>
</dbReference>
<dbReference type="GO" id="GO:0000287">
    <property type="term" value="F:magnesium ion binding"/>
    <property type="evidence" value="ECO:0007669"/>
    <property type="project" value="UniProtKB-UniRule"/>
</dbReference>
<dbReference type="Proteomes" id="UP000572953">
    <property type="component" value="Unassembled WGS sequence"/>
</dbReference>
<dbReference type="SUPFAM" id="SSF53098">
    <property type="entry name" value="Ribonuclease H-like"/>
    <property type="match status" value="1"/>
</dbReference>
<protein>
    <recommendedName>
        <fullName evidence="4 10">Ribonuclease H</fullName>
        <shortName evidence="10">RNase H</shortName>
        <ecNumber evidence="4 10">3.1.26.4</ecNumber>
    </recommendedName>
</protein>
<evidence type="ECO:0000256" key="5">
    <source>
        <dbReference type="ARBA" id="ARBA00022722"/>
    </source>
</evidence>